<proteinExistence type="predicted"/>
<dbReference type="Proteomes" id="UP001163846">
    <property type="component" value="Unassembled WGS sequence"/>
</dbReference>
<evidence type="ECO:0000313" key="1">
    <source>
        <dbReference type="EMBL" id="KAJ3836688.1"/>
    </source>
</evidence>
<keyword evidence="2" id="KW-1185">Reference proteome</keyword>
<protein>
    <submittedName>
        <fullName evidence="1">Uncharacterized protein</fullName>
    </submittedName>
</protein>
<sequence>MIYAIFLFSTLREVERRRRYFVRLRQRKLRHLLHHASRSNEFMYSSQPISRPGFFSPTSLISTTTMLSALPAIPPSAHTTTRKASSSAIPPTTIVTQQPPATRSMSLTSADEHKQKNTKVNRLRGGCIPCPDGGCCFIIPLPCCC</sequence>
<gene>
    <name evidence="1" type="ORF">F5878DRAFT_248874</name>
</gene>
<dbReference type="AlphaFoldDB" id="A0AA38P5H8"/>
<reference evidence="1" key="1">
    <citation type="submission" date="2022-08" db="EMBL/GenBank/DDBJ databases">
        <authorList>
            <consortium name="DOE Joint Genome Institute"/>
            <person name="Min B."/>
            <person name="Riley R."/>
            <person name="Sierra-Patev S."/>
            <person name="Naranjo-Ortiz M."/>
            <person name="Looney B."/>
            <person name="Konkel Z."/>
            <person name="Slot J.C."/>
            <person name="Sakamoto Y."/>
            <person name="Steenwyk J.L."/>
            <person name="Rokas A."/>
            <person name="Carro J."/>
            <person name="Camarero S."/>
            <person name="Ferreira P."/>
            <person name="Molpeceres G."/>
            <person name="Ruiz-Duenas F.J."/>
            <person name="Serrano A."/>
            <person name="Henrissat B."/>
            <person name="Drula E."/>
            <person name="Hughes K.W."/>
            <person name="Mata J.L."/>
            <person name="Ishikawa N.K."/>
            <person name="Vargas-Isla R."/>
            <person name="Ushijima S."/>
            <person name="Smith C.A."/>
            <person name="Ahrendt S."/>
            <person name="Andreopoulos W."/>
            <person name="He G."/>
            <person name="Labutti K."/>
            <person name="Lipzen A."/>
            <person name="Ng V."/>
            <person name="Sandor L."/>
            <person name="Barry K."/>
            <person name="Martinez A.T."/>
            <person name="Xiao Y."/>
            <person name="Gibbons J.G."/>
            <person name="Terashima K."/>
            <person name="Hibbett D.S."/>
            <person name="Grigoriev I.V."/>
        </authorList>
    </citation>
    <scope>NUCLEOTIDE SEQUENCE</scope>
    <source>
        <strain evidence="1">TFB9207</strain>
    </source>
</reference>
<accession>A0AA38P5H8</accession>
<comment type="caution">
    <text evidence="1">The sequence shown here is derived from an EMBL/GenBank/DDBJ whole genome shotgun (WGS) entry which is preliminary data.</text>
</comment>
<evidence type="ECO:0000313" key="2">
    <source>
        <dbReference type="Proteomes" id="UP001163846"/>
    </source>
</evidence>
<organism evidence="1 2">
    <name type="scientific">Lentinula raphanica</name>
    <dbReference type="NCBI Taxonomy" id="153919"/>
    <lineage>
        <taxon>Eukaryota</taxon>
        <taxon>Fungi</taxon>
        <taxon>Dikarya</taxon>
        <taxon>Basidiomycota</taxon>
        <taxon>Agaricomycotina</taxon>
        <taxon>Agaricomycetes</taxon>
        <taxon>Agaricomycetidae</taxon>
        <taxon>Agaricales</taxon>
        <taxon>Marasmiineae</taxon>
        <taxon>Omphalotaceae</taxon>
        <taxon>Lentinula</taxon>
    </lineage>
</organism>
<dbReference type="EMBL" id="MU806300">
    <property type="protein sequence ID" value="KAJ3836688.1"/>
    <property type="molecule type" value="Genomic_DNA"/>
</dbReference>
<name>A0AA38P5H8_9AGAR</name>